<dbReference type="InterPro" id="IPR041586">
    <property type="entry name" value="PsrA_TetR_C"/>
</dbReference>
<organism evidence="4 5">
    <name type="scientific">Sphingobium baderi</name>
    <dbReference type="NCBI Taxonomy" id="1332080"/>
    <lineage>
        <taxon>Bacteria</taxon>
        <taxon>Pseudomonadati</taxon>
        <taxon>Pseudomonadota</taxon>
        <taxon>Alphaproteobacteria</taxon>
        <taxon>Sphingomonadales</taxon>
        <taxon>Sphingomonadaceae</taxon>
        <taxon>Sphingobium</taxon>
    </lineage>
</organism>
<dbReference type="Pfam" id="PF17939">
    <property type="entry name" value="TetR_C_30"/>
    <property type="match status" value="1"/>
</dbReference>
<feature type="domain" description="PsrA tetracyclin repressor-like C-terminal" evidence="3">
    <location>
        <begin position="95"/>
        <end position="180"/>
    </location>
</feature>
<dbReference type="Proteomes" id="UP000056968">
    <property type="component" value="Chromosome"/>
</dbReference>
<evidence type="ECO:0000313" key="4">
    <source>
        <dbReference type="EMBL" id="ALR19859.1"/>
    </source>
</evidence>
<dbReference type="Pfam" id="PF00440">
    <property type="entry name" value="TetR_N"/>
    <property type="match status" value="1"/>
</dbReference>
<dbReference type="AlphaFoldDB" id="A0A0S3EWQ9"/>
<evidence type="ECO:0000313" key="5">
    <source>
        <dbReference type="Proteomes" id="UP000056968"/>
    </source>
</evidence>
<dbReference type="Gene3D" id="1.10.357.10">
    <property type="entry name" value="Tetracycline Repressor, domain 2"/>
    <property type="match status" value="1"/>
</dbReference>
<sequence length="205" mass="23019">MARLPLKKKSGSAADDIIRAAERLFGEEGVSSISLRHIATAASQVNNFAVQYHFGDKDGLIRAIFERRLPFVENRRRHMLEAARPAGFDLEKLIEATFRPIIEEVDENGRRSYARFLAQIVNDKRSAHHWTEVRSLVPSVAEITQEQARLCPALSKEKLVFRLQLVNILMLQAIYLADEDGCDARAFEAKFMDAVRMAAAALGAP</sequence>
<reference evidence="4 5" key="1">
    <citation type="submission" date="2015-11" db="EMBL/GenBank/DDBJ databases">
        <title>A Two-component Flavoprotein Monooxygenase System MeaXY Responsible for para-Hydroxylation of 2-Methyl-6-ethylaniline and 2,6-Diethylaniline in Sphingobium baderi DE-13.</title>
        <authorList>
            <person name="Cheng M."/>
            <person name="Meng Q."/>
            <person name="Yang Y."/>
            <person name="Chu C."/>
            <person name="Yan X."/>
            <person name="He J."/>
            <person name="Li S."/>
        </authorList>
    </citation>
    <scope>NUCLEOTIDE SEQUENCE [LARGE SCALE GENOMIC DNA]</scope>
    <source>
        <strain evidence="4 5">DE-13</strain>
    </source>
</reference>
<dbReference type="InterPro" id="IPR009057">
    <property type="entry name" value="Homeodomain-like_sf"/>
</dbReference>
<evidence type="ECO:0000256" key="1">
    <source>
        <dbReference type="ARBA" id="ARBA00023125"/>
    </source>
</evidence>
<evidence type="ECO:0000259" key="3">
    <source>
        <dbReference type="Pfam" id="PF17939"/>
    </source>
</evidence>
<dbReference type="KEGG" id="sbd:ATN00_05585"/>
<protein>
    <recommendedName>
        <fullName evidence="6">TetR family transcriptional regulator</fullName>
    </recommendedName>
</protein>
<dbReference type="InterPro" id="IPR050109">
    <property type="entry name" value="HTH-type_TetR-like_transc_reg"/>
</dbReference>
<keyword evidence="1" id="KW-0238">DNA-binding</keyword>
<feature type="domain" description="HTH tetR-type" evidence="2">
    <location>
        <begin position="17"/>
        <end position="64"/>
    </location>
</feature>
<dbReference type="PANTHER" id="PTHR30055:SF235">
    <property type="entry name" value="TRANSCRIPTIONAL REGULATORY PROTEIN"/>
    <property type="match status" value="1"/>
</dbReference>
<dbReference type="InterPro" id="IPR001647">
    <property type="entry name" value="HTH_TetR"/>
</dbReference>
<dbReference type="PANTHER" id="PTHR30055">
    <property type="entry name" value="HTH-TYPE TRANSCRIPTIONAL REGULATOR RUTR"/>
    <property type="match status" value="1"/>
</dbReference>
<dbReference type="SUPFAM" id="SSF46689">
    <property type="entry name" value="Homeodomain-like"/>
    <property type="match status" value="1"/>
</dbReference>
<proteinExistence type="predicted"/>
<evidence type="ECO:0000259" key="2">
    <source>
        <dbReference type="Pfam" id="PF00440"/>
    </source>
</evidence>
<evidence type="ECO:0008006" key="6">
    <source>
        <dbReference type="Google" id="ProtNLM"/>
    </source>
</evidence>
<accession>A0A0S3EWQ9</accession>
<dbReference type="GO" id="GO:0003700">
    <property type="term" value="F:DNA-binding transcription factor activity"/>
    <property type="evidence" value="ECO:0007669"/>
    <property type="project" value="TreeGrafter"/>
</dbReference>
<keyword evidence="5" id="KW-1185">Reference proteome</keyword>
<dbReference type="EMBL" id="CP013264">
    <property type="protein sequence ID" value="ALR19859.1"/>
    <property type="molecule type" value="Genomic_DNA"/>
</dbReference>
<dbReference type="GO" id="GO:0000976">
    <property type="term" value="F:transcription cis-regulatory region binding"/>
    <property type="evidence" value="ECO:0007669"/>
    <property type="project" value="TreeGrafter"/>
</dbReference>
<gene>
    <name evidence="4" type="ORF">ATN00_05585</name>
</gene>
<name>A0A0S3EWQ9_9SPHN</name>